<sequence>MDVTVTGVDLTHDERVVAVCVRGKSKQRISLLDLPLSASPPEGAQWIDAYRCWAKGT</sequence>
<accession>A0ABV9XUS5</accession>
<dbReference type="Proteomes" id="UP001595833">
    <property type="component" value="Unassembled WGS sequence"/>
</dbReference>
<evidence type="ECO:0000313" key="1">
    <source>
        <dbReference type="EMBL" id="MFC5054079.1"/>
    </source>
</evidence>
<proteinExistence type="predicted"/>
<gene>
    <name evidence="1" type="ORF">ACFPFM_09950</name>
</gene>
<organism evidence="1 2">
    <name type="scientific">Saccharothrix xinjiangensis</name>
    <dbReference type="NCBI Taxonomy" id="204798"/>
    <lineage>
        <taxon>Bacteria</taxon>
        <taxon>Bacillati</taxon>
        <taxon>Actinomycetota</taxon>
        <taxon>Actinomycetes</taxon>
        <taxon>Pseudonocardiales</taxon>
        <taxon>Pseudonocardiaceae</taxon>
        <taxon>Saccharothrix</taxon>
    </lineage>
</organism>
<reference evidence="2" key="1">
    <citation type="journal article" date="2019" name="Int. J. Syst. Evol. Microbiol.">
        <title>The Global Catalogue of Microorganisms (GCM) 10K type strain sequencing project: providing services to taxonomists for standard genome sequencing and annotation.</title>
        <authorList>
            <consortium name="The Broad Institute Genomics Platform"/>
            <consortium name="The Broad Institute Genome Sequencing Center for Infectious Disease"/>
            <person name="Wu L."/>
            <person name="Ma J."/>
        </authorList>
    </citation>
    <scope>NUCLEOTIDE SEQUENCE [LARGE SCALE GENOMIC DNA]</scope>
    <source>
        <strain evidence="2">KCTC 12848</strain>
    </source>
</reference>
<comment type="caution">
    <text evidence="1">The sequence shown here is derived from an EMBL/GenBank/DDBJ whole genome shotgun (WGS) entry which is preliminary data.</text>
</comment>
<dbReference type="EMBL" id="JBHSJB010000007">
    <property type="protein sequence ID" value="MFC5054079.1"/>
    <property type="molecule type" value="Genomic_DNA"/>
</dbReference>
<evidence type="ECO:0008006" key="3">
    <source>
        <dbReference type="Google" id="ProtNLM"/>
    </source>
</evidence>
<protein>
    <recommendedName>
        <fullName evidence="3">Transposase</fullName>
    </recommendedName>
</protein>
<dbReference type="RefSeq" id="WP_344042848.1">
    <property type="nucleotide sequence ID" value="NZ_BAAAKE010000038.1"/>
</dbReference>
<keyword evidence="2" id="KW-1185">Reference proteome</keyword>
<evidence type="ECO:0000313" key="2">
    <source>
        <dbReference type="Proteomes" id="UP001595833"/>
    </source>
</evidence>
<name>A0ABV9XUS5_9PSEU</name>